<reference evidence="2 3" key="1">
    <citation type="submission" date="2021-12" db="EMBL/GenBank/DDBJ databases">
        <title>Antimicrobial susceptibility of Lactobacillus delbrueckii subsp. lactis obtained from milk products and other habitats.</title>
        <authorList>
            <person name="Shani N."/>
        </authorList>
    </citation>
    <scope>NUCLEOTIDE SEQUENCE [LARGE SCALE GENOMIC DNA]</scope>
    <source>
        <strain evidence="2 3">CIRM BIA 266</strain>
    </source>
</reference>
<dbReference type="EMBL" id="JAJNUD010000037">
    <property type="protein sequence ID" value="MCD5518777.1"/>
    <property type="molecule type" value="Genomic_DNA"/>
</dbReference>
<proteinExistence type="predicted"/>
<feature type="compositionally biased region" description="Basic and acidic residues" evidence="1">
    <location>
        <begin position="300"/>
        <end position="328"/>
    </location>
</feature>
<evidence type="ECO:0000256" key="1">
    <source>
        <dbReference type="SAM" id="MobiDB-lite"/>
    </source>
</evidence>
<accession>A0ABD4SF10</accession>
<feature type="compositionally biased region" description="Low complexity" evidence="1">
    <location>
        <begin position="358"/>
        <end position="371"/>
    </location>
</feature>
<feature type="compositionally biased region" description="Basic and acidic residues" evidence="1">
    <location>
        <begin position="243"/>
        <end position="266"/>
    </location>
</feature>
<dbReference type="RefSeq" id="WP_231523856.1">
    <property type="nucleotide sequence ID" value="NZ_JAJNUD010000037.1"/>
</dbReference>
<comment type="caution">
    <text evidence="2">The sequence shown here is derived from an EMBL/GenBank/DDBJ whole genome shotgun (WGS) entry which is preliminary data.</text>
</comment>
<organism evidence="2 3">
    <name type="scientific">Lactobacillus delbrueckii subsp. allosunkii</name>
    <dbReference type="NCBI Taxonomy" id="1050107"/>
    <lineage>
        <taxon>Bacteria</taxon>
        <taxon>Bacillati</taxon>
        <taxon>Bacillota</taxon>
        <taxon>Bacilli</taxon>
        <taxon>Lactobacillales</taxon>
        <taxon>Lactobacillaceae</taxon>
        <taxon>Lactobacillus</taxon>
    </lineage>
</organism>
<feature type="compositionally biased region" description="Acidic residues" evidence="1">
    <location>
        <begin position="173"/>
        <end position="193"/>
    </location>
</feature>
<feature type="compositionally biased region" description="Basic and acidic residues" evidence="1">
    <location>
        <begin position="221"/>
        <end position="230"/>
    </location>
</feature>
<evidence type="ECO:0000313" key="3">
    <source>
        <dbReference type="Proteomes" id="UP001320314"/>
    </source>
</evidence>
<name>A0ABD4SF10_9LACO</name>
<dbReference type="Proteomes" id="UP001320314">
    <property type="component" value="Unassembled WGS sequence"/>
</dbReference>
<feature type="compositionally biased region" description="Basic and acidic residues" evidence="1">
    <location>
        <begin position="278"/>
        <end position="287"/>
    </location>
</feature>
<evidence type="ECO:0000313" key="2">
    <source>
        <dbReference type="EMBL" id="MCD5518777.1"/>
    </source>
</evidence>
<feature type="region of interest" description="Disordered" evidence="1">
    <location>
        <begin position="154"/>
        <end position="372"/>
    </location>
</feature>
<feature type="compositionally biased region" description="Basic and acidic residues" evidence="1">
    <location>
        <begin position="154"/>
        <end position="168"/>
    </location>
</feature>
<feature type="compositionally biased region" description="Basic and acidic residues" evidence="1">
    <location>
        <begin position="194"/>
        <end position="209"/>
    </location>
</feature>
<dbReference type="AlphaFoldDB" id="A0ABD4SF10"/>
<sequence>MAQQYYSMDQIAKLAQVSQQQVYYLINMKFKFKPTLTDPSGNKFYDERAVGQIFQELGKVLPKSAASPATDNGLLDINALAETTGLGKKKLRIFLREHKDLKPDFVDEKNHNKKYWGPSAIQYINDHFGAEGAKAEEKTTEVEGKAEAAEVVEAAKTEEKPAEEEKQEQASQVEDENKEETIAEEEVKEEVVEEEKSAAEEVKEEDKPAGPRFIKKAPRPAMEKLAEHPQVELPFAFDDSEEAENKAEEADKPGRGPEVKEEDKPAGPRFIKKAPRPATEKLAEHPQVELPFAFDDSEEAEHKAEEADKPGRGPEVKEEAKPAEKSDEPANDQQFVVRKRTNDDKRGRGNYGKRRNNQRNGYQNQNRTNNYSKRRELFAGKMKLVTEKGTFYTDQFASLEELAEYVFSSKDSFMKVEKYNRGEFSPAYISTKIIIEFEEV</sequence>
<protein>
    <recommendedName>
        <fullName evidence="4">HTH merR-type domain-containing protein</fullName>
    </recommendedName>
</protein>
<evidence type="ECO:0008006" key="4">
    <source>
        <dbReference type="Google" id="ProtNLM"/>
    </source>
</evidence>
<gene>
    <name evidence="2" type="ORF">LOB39_09530</name>
</gene>